<feature type="domain" description="Protein kinase" evidence="10">
    <location>
        <begin position="1"/>
        <end position="295"/>
    </location>
</feature>
<organism evidence="11 12">
    <name type="scientific">Theileria equi strain WA</name>
    <dbReference type="NCBI Taxonomy" id="1537102"/>
    <lineage>
        <taxon>Eukaryota</taxon>
        <taxon>Sar</taxon>
        <taxon>Alveolata</taxon>
        <taxon>Apicomplexa</taxon>
        <taxon>Aconoidasida</taxon>
        <taxon>Piroplasmida</taxon>
        <taxon>Theileriidae</taxon>
        <taxon>Theileria</taxon>
    </lineage>
</organism>
<comment type="caution">
    <text evidence="11">The sequence shown here is derived from an EMBL/GenBank/DDBJ whole genome shotgun (WGS) entry which is preliminary data.</text>
</comment>
<proteinExistence type="predicted"/>
<evidence type="ECO:0000256" key="1">
    <source>
        <dbReference type="ARBA" id="ARBA00022527"/>
    </source>
</evidence>
<protein>
    <recommendedName>
        <fullName evidence="7">Cyclin-dependent kinase 2 homolog</fullName>
    </recommendedName>
    <alternativeName>
        <fullName evidence="8">Cell division control protein 2 homolog</fullName>
    </alternativeName>
    <alternativeName>
        <fullName evidence="9">cdc2-related kinase 2</fullName>
    </alternativeName>
</protein>
<reference evidence="11 12" key="1">
    <citation type="journal article" date="2012" name="BMC Genomics">
        <title>Comparative genomic analysis and phylogenetic position of Theileria equi.</title>
        <authorList>
            <person name="Kappmeyer L.S."/>
            <person name="Thiagarajan M."/>
            <person name="Herndon D.R."/>
            <person name="Ramsay J.D."/>
            <person name="Caler E."/>
            <person name="Djikeng A."/>
            <person name="Gillespie J.J."/>
            <person name="Lau A.O."/>
            <person name="Roalson E.H."/>
            <person name="Silva J.C."/>
            <person name="Silva M.G."/>
            <person name="Suarez C.E."/>
            <person name="Ueti M.W."/>
            <person name="Nene V.M."/>
            <person name="Mealey R.H."/>
            <person name="Knowles D.P."/>
            <person name="Brayton K.A."/>
        </authorList>
    </citation>
    <scope>NUCLEOTIDE SEQUENCE [LARGE SCALE GENOMIC DNA]</scope>
    <source>
        <strain evidence="11 12">WA</strain>
    </source>
</reference>
<dbReference type="PANTHER" id="PTHR24056:SF107">
    <property type="entry name" value="CYCLIN-DEPENDENT KINASE 11A-RELATED"/>
    <property type="match status" value="1"/>
</dbReference>
<keyword evidence="1" id="KW-0723">Serine/threonine-protein kinase</keyword>
<dbReference type="InterPro" id="IPR000719">
    <property type="entry name" value="Prot_kinase_dom"/>
</dbReference>
<dbReference type="SUPFAM" id="SSF56112">
    <property type="entry name" value="Protein kinase-like (PK-like)"/>
    <property type="match status" value="1"/>
</dbReference>
<evidence type="ECO:0000256" key="8">
    <source>
        <dbReference type="ARBA" id="ARBA00041902"/>
    </source>
</evidence>
<dbReference type="FunFam" id="1.10.510.10:FF:000624">
    <property type="entry name" value="Mitogen-activated protein kinase"/>
    <property type="match status" value="1"/>
</dbReference>
<dbReference type="Proteomes" id="UP000031512">
    <property type="component" value="Unassembled WGS sequence"/>
</dbReference>
<dbReference type="STRING" id="1537102.L1LEY6"/>
<dbReference type="EMBL" id="ACOU01000002">
    <property type="protein sequence ID" value="EKX73839.1"/>
    <property type="molecule type" value="Genomic_DNA"/>
</dbReference>
<dbReference type="InterPro" id="IPR011009">
    <property type="entry name" value="Kinase-like_dom_sf"/>
</dbReference>
<evidence type="ECO:0000256" key="9">
    <source>
        <dbReference type="ARBA" id="ARBA00042858"/>
    </source>
</evidence>
<evidence type="ECO:0000256" key="6">
    <source>
        <dbReference type="ARBA" id="ARBA00038543"/>
    </source>
</evidence>
<dbReference type="AlphaFoldDB" id="L1LEY6"/>
<dbReference type="eggNOG" id="KOG0659">
    <property type="taxonomic scope" value="Eukaryota"/>
</dbReference>
<keyword evidence="3" id="KW-0547">Nucleotide-binding</keyword>
<evidence type="ECO:0000256" key="5">
    <source>
        <dbReference type="ARBA" id="ARBA00022840"/>
    </source>
</evidence>
<dbReference type="Gene3D" id="3.30.200.20">
    <property type="entry name" value="Phosphorylase Kinase, domain 1"/>
    <property type="match status" value="1"/>
</dbReference>
<dbReference type="GO" id="GO:0007346">
    <property type="term" value="P:regulation of mitotic cell cycle"/>
    <property type="evidence" value="ECO:0007669"/>
    <property type="project" value="TreeGrafter"/>
</dbReference>
<evidence type="ECO:0000313" key="12">
    <source>
        <dbReference type="Proteomes" id="UP000031512"/>
    </source>
</evidence>
<dbReference type="InterPro" id="IPR050108">
    <property type="entry name" value="CDK"/>
</dbReference>
<comment type="subunit">
    <text evidence="6">May form a complex composed of at least the catalytic subunit CRK2 and a cyclin.</text>
</comment>
<gene>
    <name evidence="11" type="ORF">BEWA_038770</name>
</gene>
<evidence type="ECO:0000256" key="2">
    <source>
        <dbReference type="ARBA" id="ARBA00022679"/>
    </source>
</evidence>
<dbReference type="Pfam" id="PF00069">
    <property type="entry name" value="Pkinase"/>
    <property type="match status" value="1"/>
</dbReference>
<dbReference type="GO" id="GO:0004674">
    <property type="term" value="F:protein serine/threonine kinase activity"/>
    <property type="evidence" value="ECO:0007669"/>
    <property type="project" value="UniProtKB-KW"/>
</dbReference>
<name>L1LEY6_THEEQ</name>
<keyword evidence="5" id="KW-0067">ATP-binding</keyword>
<accession>L1LEY6</accession>
<dbReference type="GO" id="GO:0005634">
    <property type="term" value="C:nucleus"/>
    <property type="evidence" value="ECO:0007669"/>
    <property type="project" value="TreeGrafter"/>
</dbReference>
<dbReference type="GeneID" id="15803203"/>
<dbReference type="RefSeq" id="XP_004833291.1">
    <property type="nucleotide sequence ID" value="XM_004833234.1"/>
</dbReference>
<keyword evidence="4 11" id="KW-0418">Kinase</keyword>
<evidence type="ECO:0000313" key="11">
    <source>
        <dbReference type="EMBL" id="EKX73839.1"/>
    </source>
</evidence>
<dbReference type="PROSITE" id="PS50011">
    <property type="entry name" value="PROTEIN_KINASE_DOM"/>
    <property type="match status" value="1"/>
</dbReference>
<dbReference type="Gene3D" id="1.10.510.10">
    <property type="entry name" value="Transferase(Phosphotransferase) domain 1"/>
    <property type="match status" value="1"/>
</dbReference>
<evidence type="ECO:0000256" key="4">
    <source>
        <dbReference type="ARBA" id="ARBA00022777"/>
    </source>
</evidence>
<evidence type="ECO:0000256" key="3">
    <source>
        <dbReference type="ARBA" id="ARBA00022741"/>
    </source>
</evidence>
<dbReference type="OrthoDB" id="1732493at2759"/>
<keyword evidence="12" id="KW-1185">Reference proteome</keyword>
<keyword evidence="2 11" id="KW-0808">Transferase</keyword>
<dbReference type="VEuPathDB" id="PiroplasmaDB:BEWA_038770"/>
<evidence type="ECO:0000259" key="10">
    <source>
        <dbReference type="PROSITE" id="PS50011"/>
    </source>
</evidence>
<dbReference type="PANTHER" id="PTHR24056">
    <property type="entry name" value="CELL DIVISION PROTEIN KINASE"/>
    <property type="match status" value="1"/>
</dbReference>
<sequence length="317" mass="36160">MHSFTKFYRTVAIKKVKNIEYKKGETNVKEHQLVGVLGIHFTTLRELKVMSELNHENLMGLIAVYVKEGFINIVMDIMLSDLKKVIDSKIRLNEAHVKCIMKQILTGLYVLHESLFAHRDLSPANIFIDENGVCKIADFGLSRRTVYPPTYRESKNMKILEANASRERLTFKVVTLWYRSPELLLGAECYHFSCDLWSVGCIFAELLTGKPLFPGSNEIDQLGKIYHLMGTPSETLWPGATKLPLYTPYTFSTPKELSTIFPHANKTSLDLLSKLLALDPHERITAQQALEHEYFKESPLACKSTDLPFDFIKKSAD</sequence>
<dbReference type="GO" id="GO:0005524">
    <property type="term" value="F:ATP binding"/>
    <property type="evidence" value="ECO:0007669"/>
    <property type="project" value="UniProtKB-KW"/>
</dbReference>
<dbReference type="KEGG" id="beq:BEWA_038770"/>
<evidence type="ECO:0000256" key="7">
    <source>
        <dbReference type="ARBA" id="ARBA00039612"/>
    </source>
</evidence>